<keyword evidence="19" id="KW-1185">Reference proteome</keyword>
<evidence type="ECO:0000256" key="4">
    <source>
        <dbReference type="ARBA" id="ARBA00007837"/>
    </source>
</evidence>
<dbReference type="InterPro" id="IPR036637">
    <property type="entry name" value="Phosphohistidine_dom_sf"/>
</dbReference>
<comment type="cofactor">
    <cofactor evidence="1">
        <name>Mg(2+)</name>
        <dbReference type="ChEBI" id="CHEBI:18420"/>
    </cofactor>
</comment>
<evidence type="ECO:0000256" key="3">
    <source>
        <dbReference type="ARBA" id="ARBA00004742"/>
    </source>
</evidence>
<keyword evidence="11" id="KW-0067">ATP-binding</keyword>
<keyword evidence="7" id="KW-0808">Transferase</keyword>
<evidence type="ECO:0000256" key="2">
    <source>
        <dbReference type="ARBA" id="ARBA00002988"/>
    </source>
</evidence>
<evidence type="ECO:0000313" key="18">
    <source>
        <dbReference type="EMBL" id="GAA5193261.1"/>
    </source>
</evidence>
<evidence type="ECO:0000256" key="9">
    <source>
        <dbReference type="ARBA" id="ARBA00022741"/>
    </source>
</evidence>
<evidence type="ECO:0000256" key="12">
    <source>
        <dbReference type="ARBA" id="ARBA00022842"/>
    </source>
</evidence>
<feature type="domain" description="Pyruvate phosphate dikinase AMP/ATP-binding" evidence="17">
    <location>
        <begin position="17"/>
        <end position="370"/>
    </location>
</feature>
<evidence type="ECO:0000256" key="6">
    <source>
        <dbReference type="ARBA" id="ARBA00021623"/>
    </source>
</evidence>
<evidence type="ECO:0000256" key="13">
    <source>
        <dbReference type="ARBA" id="ARBA00033470"/>
    </source>
</evidence>
<keyword evidence="9" id="KW-0547">Nucleotide-binding</keyword>
<evidence type="ECO:0000256" key="8">
    <source>
        <dbReference type="ARBA" id="ARBA00022723"/>
    </source>
</evidence>
<feature type="region of interest" description="Disordered" evidence="15">
    <location>
        <begin position="286"/>
        <end position="310"/>
    </location>
</feature>
<dbReference type="SUPFAM" id="SSF56059">
    <property type="entry name" value="Glutathione synthetase ATP-binding domain-like"/>
    <property type="match status" value="1"/>
</dbReference>
<keyword evidence="8" id="KW-0479">Metal-binding</keyword>
<comment type="pathway">
    <text evidence="3">Carbohydrate biosynthesis; gluconeogenesis.</text>
</comment>
<evidence type="ECO:0000256" key="11">
    <source>
        <dbReference type="ARBA" id="ARBA00022840"/>
    </source>
</evidence>
<protein>
    <recommendedName>
        <fullName evidence="6">Phosphoenolpyruvate synthase</fullName>
        <ecNumber evidence="5">2.7.9.2</ecNumber>
    </recommendedName>
    <alternativeName>
        <fullName evidence="13">Pyruvate, water dikinase</fullName>
    </alternativeName>
</protein>
<accession>A0ABP9S9X6</accession>
<evidence type="ECO:0000259" key="16">
    <source>
        <dbReference type="Pfam" id="PF00391"/>
    </source>
</evidence>
<proteinExistence type="inferred from homology"/>
<evidence type="ECO:0000256" key="14">
    <source>
        <dbReference type="ARBA" id="ARBA00047700"/>
    </source>
</evidence>
<comment type="catalytic activity">
    <reaction evidence="14">
        <text>pyruvate + ATP + H2O = phosphoenolpyruvate + AMP + phosphate + 2 H(+)</text>
        <dbReference type="Rhea" id="RHEA:11364"/>
        <dbReference type="ChEBI" id="CHEBI:15361"/>
        <dbReference type="ChEBI" id="CHEBI:15377"/>
        <dbReference type="ChEBI" id="CHEBI:15378"/>
        <dbReference type="ChEBI" id="CHEBI:30616"/>
        <dbReference type="ChEBI" id="CHEBI:43474"/>
        <dbReference type="ChEBI" id="CHEBI:58702"/>
        <dbReference type="ChEBI" id="CHEBI:456215"/>
        <dbReference type="EC" id="2.7.9.2"/>
    </reaction>
</comment>
<dbReference type="RefSeq" id="WP_345448928.1">
    <property type="nucleotide sequence ID" value="NZ_BAABKK010000010.1"/>
</dbReference>
<evidence type="ECO:0000256" key="10">
    <source>
        <dbReference type="ARBA" id="ARBA00022777"/>
    </source>
</evidence>
<evidence type="ECO:0000256" key="1">
    <source>
        <dbReference type="ARBA" id="ARBA00001946"/>
    </source>
</evidence>
<dbReference type="Pfam" id="PF00391">
    <property type="entry name" value="PEP-utilizers"/>
    <property type="match status" value="1"/>
</dbReference>
<gene>
    <name evidence="18" type="ORF">GCM10023346_17610</name>
</gene>
<dbReference type="PANTHER" id="PTHR43030:SF1">
    <property type="entry name" value="PHOSPHOENOLPYRUVATE SYNTHASE"/>
    <property type="match status" value="1"/>
</dbReference>
<comment type="function">
    <text evidence="2">Catalyzes the phosphorylation of pyruvate to phosphoenolpyruvate.</text>
</comment>
<dbReference type="Gene3D" id="3.50.30.10">
    <property type="entry name" value="Phosphohistidine domain"/>
    <property type="match status" value="1"/>
</dbReference>
<dbReference type="SUPFAM" id="SSF52009">
    <property type="entry name" value="Phosphohistidine domain"/>
    <property type="match status" value="1"/>
</dbReference>
<dbReference type="InterPro" id="IPR013815">
    <property type="entry name" value="ATP_grasp_subdomain_1"/>
</dbReference>
<dbReference type="Gene3D" id="3.30.470.20">
    <property type="entry name" value="ATP-grasp fold, B domain"/>
    <property type="match status" value="1"/>
</dbReference>
<dbReference type="EC" id="2.7.9.2" evidence="5"/>
<evidence type="ECO:0000256" key="7">
    <source>
        <dbReference type="ARBA" id="ARBA00022679"/>
    </source>
</evidence>
<evidence type="ECO:0000259" key="17">
    <source>
        <dbReference type="Pfam" id="PF01326"/>
    </source>
</evidence>
<feature type="region of interest" description="Disordered" evidence="15">
    <location>
        <begin position="107"/>
        <end position="137"/>
    </location>
</feature>
<sequence>MTYIYNFADVQAADVAVAGGKGVGLGNLVSAGLPVPPGFVLTTGAYEAFVDANGIQSRIQELASLPSEAAPQDYEDASAAIRALFTGGTIPAAIAYELAAAYEGLRDDDGGSRDGGAPDDGGSRDGGGGGRDDGAPVAVRSSATAEDLASASFAGQQETYLNVRGAEALDAAVVDCWSSLWTARAMAYRNREGIAPGDVRLAVVVQRMVEAESAGVMFTANPGNGRRDQIVISAAWGLGESVVSGTVTTDDLVVEAGTGRVLSRRTADKEVMTVYADRGADGVYADRGADGVPDQGAADCGAEDQGGTAERPVPAALRNTAVLDDGAAAALARYGTRISDYFGTPQDIEWARAGGNFFMLQSRPITALPEPVADTPDTWPLPYPKGLYFRASIVEQLPDPLSPLFADLIDGSVTRSLKALMNEAVGSEVIREGDVGLPTINGYAYYYYRTSGMWRVMGKSPAAMLALVRGKAHMGVAGWREFSHPRYERAIRAWSAKPAGELSGEELLEGVRTLLDAGTVYYTAVQSIIPIAATSEMAFRAFYDKLIRRAGDPTAETFLLGYDSEPIRAEKSLYDLASWARDVEGLAPAILNQPTEALAESQRNWLPPAGMDPALWQQWRPRFQAHLDRFGHAVYNLDFASPVPADDPSALLDTMKFYLRGQGNDPHERQRLSAARREDQTERMLARLGRTRLGRTRKAPFIRLLRWAQKSAPVREDALADVGLAWPLIRRLLLELGQRLVYSGVIARPADVFWLRQQELQSAVAFGLAAPQPPGTAEPPAPVAVAITGATRPVRADVVEERKMLWRGQAKAAAPQLLPETRWMKGAFESMMPAHSQDQPGDVIKGVGASAGRVSAPARVLSGPQDFGQMAPGEVLVARITTPAWTSLFAMASAVVTDVGGPLSHSSIVAREYGIPAVLGTGVATQRLTSGQQITVDGDAGTVTVEHPPA</sequence>
<dbReference type="InterPro" id="IPR006319">
    <property type="entry name" value="PEP_synth"/>
</dbReference>
<dbReference type="EMBL" id="BAABKK010000010">
    <property type="protein sequence ID" value="GAA5193261.1"/>
    <property type="molecule type" value="Genomic_DNA"/>
</dbReference>
<keyword evidence="10" id="KW-0418">Kinase</keyword>
<keyword evidence="12" id="KW-0460">Magnesium</keyword>
<dbReference type="Proteomes" id="UP001500200">
    <property type="component" value="Unassembled WGS sequence"/>
</dbReference>
<name>A0ABP9S9X6_9MICC</name>
<dbReference type="InterPro" id="IPR002192">
    <property type="entry name" value="PPDK_AMP/ATP-bd"/>
</dbReference>
<feature type="domain" description="PEP-utilising enzyme mobile" evidence="16">
    <location>
        <begin position="872"/>
        <end position="941"/>
    </location>
</feature>
<evidence type="ECO:0000313" key="19">
    <source>
        <dbReference type="Proteomes" id="UP001500200"/>
    </source>
</evidence>
<evidence type="ECO:0000256" key="5">
    <source>
        <dbReference type="ARBA" id="ARBA00011996"/>
    </source>
</evidence>
<dbReference type="InterPro" id="IPR008279">
    <property type="entry name" value="PEP-util_enz_mobile_dom"/>
</dbReference>
<comment type="caution">
    <text evidence="18">The sequence shown here is derived from an EMBL/GenBank/DDBJ whole genome shotgun (WGS) entry which is preliminary data.</text>
</comment>
<dbReference type="Gene3D" id="3.30.1490.20">
    <property type="entry name" value="ATP-grasp fold, A domain"/>
    <property type="match status" value="1"/>
</dbReference>
<comment type="similarity">
    <text evidence="4">Belongs to the PEP-utilizing enzyme family.</text>
</comment>
<dbReference type="Pfam" id="PF01326">
    <property type="entry name" value="PPDK_N"/>
    <property type="match status" value="1"/>
</dbReference>
<organism evidence="18 19">
    <name type="scientific">Arthrobacter gyeryongensis</name>
    <dbReference type="NCBI Taxonomy" id="1650592"/>
    <lineage>
        <taxon>Bacteria</taxon>
        <taxon>Bacillati</taxon>
        <taxon>Actinomycetota</taxon>
        <taxon>Actinomycetes</taxon>
        <taxon>Micrococcales</taxon>
        <taxon>Micrococcaceae</taxon>
        <taxon>Arthrobacter</taxon>
    </lineage>
</organism>
<dbReference type="PANTHER" id="PTHR43030">
    <property type="entry name" value="PHOSPHOENOLPYRUVATE SYNTHASE"/>
    <property type="match status" value="1"/>
</dbReference>
<evidence type="ECO:0000256" key="15">
    <source>
        <dbReference type="SAM" id="MobiDB-lite"/>
    </source>
</evidence>
<reference evidence="19" key="1">
    <citation type="journal article" date="2019" name="Int. J. Syst. Evol. Microbiol.">
        <title>The Global Catalogue of Microorganisms (GCM) 10K type strain sequencing project: providing services to taxonomists for standard genome sequencing and annotation.</title>
        <authorList>
            <consortium name="The Broad Institute Genomics Platform"/>
            <consortium name="The Broad Institute Genome Sequencing Center for Infectious Disease"/>
            <person name="Wu L."/>
            <person name="Ma J."/>
        </authorList>
    </citation>
    <scope>NUCLEOTIDE SEQUENCE [LARGE SCALE GENOMIC DNA]</scope>
    <source>
        <strain evidence="19">JCM 18514</strain>
    </source>
</reference>